<gene>
    <name evidence="2" type="ORF">K452DRAFT_336865</name>
</gene>
<feature type="compositionally biased region" description="Basic residues" evidence="1">
    <location>
        <begin position="493"/>
        <end position="506"/>
    </location>
</feature>
<name>A0A6A6BRB5_9PEZI</name>
<protein>
    <submittedName>
        <fullName evidence="2">Uncharacterized protein</fullName>
    </submittedName>
</protein>
<dbReference type="OrthoDB" id="10685772at2759"/>
<dbReference type="AlphaFoldDB" id="A0A6A6BRB5"/>
<evidence type="ECO:0000256" key="1">
    <source>
        <dbReference type="SAM" id="MobiDB-lite"/>
    </source>
</evidence>
<feature type="region of interest" description="Disordered" evidence="1">
    <location>
        <begin position="359"/>
        <end position="381"/>
    </location>
</feature>
<dbReference type="Proteomes" id="UP000799438">
    <property type="component" value="Unassembled WGS sequence"/>
</dbReference>
<reference evidence="2" key="1">
    <citation type="journal article" date="2020" name="Stud. Mycol.">
        <title>101 Dothideomycetes genomes: a test case for predicting lifestyles and emergence of pathogens.</title>
        <authorList>
            <person name="Haridas S."/>
            <person name="Albert R."/>
            <person name="Binder M."/>
            <person name="Bloem J."/>
            <person name="Labutti K."/>
            <person name="Salamov A."/>
            <person name="Andreopoulos B."/>
            <person name="Baker S."/>
            <person name="Barry K."/>
            <person name="Bills G."/>
            <person name="Bluhm B."/>
            <person name="Cannon C."/>
            <person name="Castanera R."/>
            <person name="Culley D."/>
            <person name="Daum C."/>
            <person name="Ezra D."/>
            <person name="Gonzalez J."/>
            <person name="Henrissat B."/>
            <person name="Kuo A."/>
            <person name="Liang C."/>
            <person name="Lipzen A."/>
            <person name="Lutzoni F."/>
            <person name="Magnuson J."/>
            <person name="Mondo S."/>
            <person name="Nolan M."/>
            <person name="Ohm R."/>
            <person name="Pangilinan J."/>
            <person name="Park H.-J."/>
            <person name="Ramirez L."/>
            <person name="Alfaro M."/>
            <person name="Sun H."/>
            <person name="Tritt A."/>
            <person name="Yoshinaga Y."/>
            <person name="Zwiers L.-H."/>
            <person name="Turgeon B."/>
            <person name="Goodwin S."/>
            <person name="Spatafora J."/>
            <person name="Crous P."/>
            <person name="Grigoriev I."/>
        </authorList>
    </citation>
    <scope>NUCLEOTIDE SEQUENCE</scope>
    <source>
        <strain evidence="2">CBS 121167</strain>
    </source>
</reference>
<sequence>GAAEGALDTELSAALPRVVAVGEENRVGAGLFDDALDGLGLLVGAGNGRVVVARRRVRPASLQVEHVGQVGVVGAHLLGQLELVQDEVTRLLGNTVGVEEGLRVDTDHVNGLAEVLVGLLLQHVESLGGSELLDGKTGLGDRGPDGHDELAELGGGAPLVEDGLVTHDNQLDKLPVAALRTPLGELGDLLLGLLDSVLVNVDADDHLQVVLLASGTNVDETVAVGGVHTDGGETLVLDGLDVLHDVVGLLALAVGAVGSVGDGPLVAVGGHAVGVLAAGVSRAGGGRRRRSRSRASRRDGGHGGALSGGGGAGLALDVTGRGGGGGGGGGSALGAVGTDKDIVGLGDGDGLLRVSVGTRGVRGGRGVDGDRGLGDAGGGGSNGVLASGRAGVGRGLDHAGGRGVGGLHGGVRASHSGRGDDRGRDTTVSVDTRSKAGSRGGTDGGAVGESDSLGRDGVSTGGRVRRHSRGGHGLLVGRGARGRGSRSQGSRRGSGRQGRRRRVGGD</sequence>
<proteinExistence type="predicted"/>
<evidence type="ECO:0000313" key="3">
    <source>
        <dbReference type="Proteomes" id="UP000799438"/>
    </source>
</evidence>
<evidence type="ECO:0000313" key="2">
    <source>
        <dbReference type="EMBL" id="KAF2146636.1"/>
    </source>
</evidence>
<feature type="non-terminal residue" evidence="2">
    <location>
        <position position="1"/>
    </location>
</feature>
<keyword evidence="3" id="KW-1185">Reference proteome</keyword>
<accession>A0A6A6BRB5</accession>
<dbReference type="GeneID" id="54302749"/>
<feature type="compositionally biased region" description="Basic residues" evidence="1">
    <location>
        <begin position="285"/>
        <end position="295"/>
    </location>
</feature>
<dbReference type="EMBL" id="ML995475">
    <property type="protein sequence ID" value="KAF2146636.1"/>
    <property type="molecule type" value="Genomic_DNA"/>
</dbReference>
<feature type="region of interest" description="Disordered" evidence="1">
    <location>
        <begin position="396"/>
        <end position="506"/>
    </location>
</feature>
<feature type="region of interest" description="Disordered" evidence="1">
    <location>
        <begin position="284"/>
        <end position="309"/>
    </location>
</feature>
<organism evidence="2 3">
    <name type="scientific">Aplosporella prunicola CBS 121167</name>
    <dbReference type="NCBI Taxonomy" id="1176127"/>
    <lineage>
        <taxon>Eukaryota</taxon>
        <taxon>Fungi</taxon>
        <taxon>Dikarya</taxon>
        <taxon>Ascomycota</taxon>
        <taxon>Pezizomycotina</taxon>
        <taxon>Dothideomycetes</taxon>
        <taxon>Dothideomycetes incertae sedis</taxon>
        <taxon>Botryosphaeriales</taxon>
        <taxon>Aplosporellaceae</taxon>
        <taxon>Aplosporella</taxon>
    </lineage>
</organism>
<dbReference type="RefSeq" id="XP_033402345.1">
    <property type="nucleotide sequence ID" value="XM_033545249.1"/>
</dbReference>
<feature type="compositionally biased region" description="Gly residues" evidence="1">
    <location>
        <begin position="438"/>
        <end position="447"/>
    </location>
</feature>